<evidence type="ECO:0000256" key="2">
    <source>
        <dbReference type="ARBA" id="ARBA00023125"/>
    </source>
</evidence>
<dbReference type="PROSITE" id="PS01124">
    <property type="entry name" value="HTH_ARAC_FAMILY_2"/>
    <property type="match status" value="1"/>
</dbReference>
<proteinExistence type="predicted"/>
<accession>A0ABN2AJU1</accession>
<dbReference type="SMART" id="SM00342">
    <property type="entry name" value="HTH_ARAC"/>
    <property type="match status" value="1"/>
</dbReference>
<keyword evidence="6" id="KW-1185">Reference proteome</keyword>
<dbReference type="Pfam" id="PF12833">
    <property type="entry name" value="HTH_18"/>
    <property type="match status" value="1"/>
</dbReference>
<comment type="caution">
    <text evidence="5">The sequence shown here is derived from an EMBL/GenBank/DDBJ whole genome shotgun (WGS) entry which is preliminary data.</text>
</comment>
<keyword evidence="2" id="KW-0238">DNA-binding</keyword>
<keyword evidence="3" id="KW-0804">Transcription</keyword>
<dbReference type="InterPro" id="IPR009057">
    <property type="entry name" value="Homeodomain-like_sf"/>
</dbReference>
<name>A0ABN2AJU1_9ACTN</name>
<protein>
    <recommendedName>
        <fullName evidence="4">HTH araC/xylS-type domain-containing protein</fullName>
    </recommendedName>
</protein>
<keyword evidence="1" id="KW-0805">Transcription regulation</keyword>
<feature type="domain" description="HTH araC/xylS-type" evidence="4">
    <location>
        <begin position="189"/>
        <end position="287"/>
    </location>
</feature>
<evidence type="ECO:0000313" key="5">
    <source>
        <dbReference type="EMBL" id="GAA1519090.1"/>
    </source>
</evidence>
<dbReference type="EMBL" id="BAAAOR010000017">
    <property type="protein sequence ID" value="GAA1519090.1"/>
    <property type="molecule type" value="Genomic_DNA"/>
</dbReference>
<dbReference type="Proteomes" id="UP001500842">
    <property type="component" value="Unassembled WGS sequence"/>
</dbReference>
<reference evidence="5 6" key="1">
    <citation type="journal article" date="2019" name="Int. J. Syst. Evol. Microbiol.">
        <title>The Global Catalogue of Microorganisms (GCM) 10K type strain sequencing project: providing services to taxonomists for standard genome sequencing and annotation.</title>
        <authorList>
            <consortium name="The Broad Institute Genomics Platform"/>
            <consortium name="The Broad Institute Genome Sequencing Center for Infectious Disease"/>
            <person name="Wu L."/>
            <person name="Ma J."/>
        </authorList>
    </citation>
    <scope>NUCLEOTIDE SEQUENCE [LARGE SCALE GENOMIC DNA]</scope>
    <source>
        <strain evidence="5 6">JCM 14942</strain>
    </source>
</reference>
<dbReference type="Gene3D" id="1.10.10.60">
    <property type="entry name" value="Homeodomain-like"/>
    <property type="match status" value="2"/>
</dbReference>
<evidence type="ECO:0000256" key="1">
    <source>
        <dbReference type="ARBA" id="ARBA00023015"/>
    </source>
</evidence>
<sequence>MGRKTGPVLARTWLLHNAVRITQYGRFTLSFVRRGGARMHTGQGIEDVAAGDVVLINQDATYRCSPRDSAVLTTVSLAPEYLREQFAWHRRAEPDASIAICEDLATRSRDMVIVRLGLRDLLTLAPCLDELVRISGAHQGQFFRIQLLWFRVLDELTRRVADRRLVDNGDHHFPTPTSAATGTVRTEVLQAIGLLEASLDKSWRSDELAAAVHLSSSQLARLFAREIGLAPMSYLARRRTQRMADLLRHTNLTVRDAAASVGWNDPDYAARRFRAQFGLTPSRYRRIVRNLMTGA</sequence>
<dbReference type="SUPFAM" id="SSF46689">
    <property type="entry name" value="Homeodomain-like"/>
    <property type="match status" value="2"/>
</dbReference>
<dbReference type="PANTHER" id="PTHR46796">
    <property type="entry name" value="HTH-TYPE TRANSCRIPTIONAL ACTIVATOR RHAS-RELATED"/>
    <property type="match status" value="1"/>
</dbReference>
<gene>
    <name evidence="5" type="ORF">GCM10009788_23860</name>
</gene>
<evidence type="ECO:0000313" key="6">
    <source>
        <dbReference type="Proteomes" id="UP001500842"/>
    </source>
</evidence>
<dbReference type="InterPro" id="IPR050204">
    <property type="entry name" value="AraC_XylS_family_regulators"/>
</dbReference>
<evidence type="ECO:0000259" key="4">
    <source>
        <dbReference type="PROSITE" id="PS01124"/>
    </source>
</evidence>
<dbReference type="InterPro" id="IPR018060">
    <property type="entry name" value="HTH_AraC"/>
</dbReference>
<evidence type="ECO:0000256" key="3">
    <source>
        <dbReference type="ARBA" id="ARBA00023163"/>
    </source>
</evidence>
<organism evidence="5 6">
    <name type="scientific">Nocardioides humi</name>
    <dbReference type="NCBI Taxonomy" id="449461"/>
    <lineage>
        <taxon>Bacteria</taxon>
        <taxon>Bacillati</taxon>
        <taxon>Actinomycetota</taxon>
        <taxon>Actinomycetes</taxon>
        <taxon>Propionibacteriales</taxon>
        <taxon>Nocardioidaceae</taxon>
        <taxon>Nocardioides</taxon>
    </lineage>
</organism>